<reference evidence="3" key="1">
    <citation type="submission" date="2016-10" db="EMBL/GenBank/DDBJ databases">
        <title>Sequence of Gallionella enrichment culture.</title>
        <authorList>
            <person name="Poehlein A."/>
            <person name="Muehling M."/>
            <person name="Daniel R."/>
        </authorList>
    </citation>
    <scope>NUCLEOTIDE SEQUENCE</scope>
</reference>
<feature type="transmembrane region" description="Helical" evidence="1">
    <location>
        <begin position="169"/>
        <end position="190"/>
    </location>
</feature>
<dbReference type="SMART" id="SM00471">
    <property type="entry name" value="HDc"/>
    <property type="match status" value="1"/>
</dbReference>
<dbReference type="SUPFAM" id="SSF109604">
    <property type="entry name" value="HD-domain/PDEase-like"/>
    <property type="match status" value="1"/>
</dbReference>
<sequence length="419" mass="48156">MRIQSIHKKVFTRLLFGWIFLSLTIGGAVYYLESKKVDQLVLGLAITESRFFTAELDRHSAERMEILKQKADAFLKRHFIVVELYDENKKRILRETSPGKEEIEREIEQRARAFPLENATRFRQFLMHGDSFLRVMFPLRDKNGELIGYFEGVYQVDAETLRNIEIDTFGTLLMVVLVILITAVMLYPIIISLNKGLIKLSSDLLKGNIELMDVLGSAIAKRDSDTNSHNYRVTIYSIRFAEMLGLNSAQIRNLIAGAFLHDVGKIGIRDNILLKPAWLTEEEFAVMRTHVLLGVDIISRSKWLAGAREVVEFHHEKFDGSGYMQGLRGDDIPLNARIFTIVDVFDALTSRRPYKDPFDFAEAMKMMEPDSGKRFDPELFRVFRERAYTLHQEIVHAPDTLLEAMLGSLVKKHFFSGKS</sequence>
<keyword evidence="1" id="KW-0812">Transmembrane</keyword>
<dbReference type="InterPro" id="IPR037522">
    <property type="entry name" value="HD_GYP_dom"/>
</dbReference>
<evidence type="ECO:0000313" key="3">
    <source>
        <dbReference type="EMBL" id="OIQ93054.1"/>
    </source>
</evidence>
<proteinExistence type="predicted"/>
<dbReference type="GO" id="GO:0071111">
    <property type="term" value="F:cyclic-guanylate-specific phosphodiesterase activity"/>
    <property type="evidence" value="ECO:0007669"/>
    <property type="project" value="UniProtKB-EC"/>
</dbReference>
<accession>A0A1J5RAG2</accession>
<dbReference type="CDD" id="cd00077">
    <property type="entry name" value="HDc"/>
    <property type="match status" value="1"/>
</dbReference>
<dbReference type="InterPro" id="IPR052020">
    <property type="entry name" value="Cyclic_di-GMP/3'3'-cGAMP_PDE"/>
</dbReference>
<dbReference type="PANTHER" id="PTHR45228">
    <property type="entry name" value="CYCLIC DI-GMP PHOSPHODIESTERASE TM_0186-RELATED"/>
    <property type="match status" value="1"/>
</dbReference>
<keyword evidence="1" id="KW-1133">Transmembrane helix</keyword>
<dbReference type="EC" id="3.1.4.52" evidence="3"/>
<dbReference type="InterPro" id="IPR003607">
    <property type="entry name" value="HD/PDEase_dom"/>
</dbReference>
<organism evidence="3">
    <name type="scientific">mine drainage metagenome</name>
    <dbReference type="NCBI Taxonomy" id="410659"/>
    <lineage>
        <taxon>unclassified sequences</taxon>
        <taxon>metagenomes</taxon>
        <taxon>ecological metagenomes</taxon>
    </lineage>
</organism>
<gene>
    <name evidence="3" type="primary">rpfG_62</name>
    <name evidence="3" type="ORF">GALL_250300</name>
</gene>
<dbReference type="PANTHER" id="PTHR45228:SF1">
    <property type="entry name" value="CYCLIC DI-GMP PHOSPHODIESTERASE TM_0186"/>
    <property type="match status" value="1"/>
</dbReference>
<evidence type="ECO:0000256" key="1">
    <source>
        <dbReference type="SAM" id="Phobius"/>
    </source>
</evidence>
<protein>
    <submittedName>
        <fullName evidence="3">Cyclic di-GMP phosphodiesterase response regulator RpfG</fullName>
        <ecNumber evidence="3">3.1.4.52</ecNumber>
    </submittedName>
</protein>
<dbReference type="PROSITE" id="PS51832">
    <property type="entry name" value="HD_GYP"/>
    <property type="match status" value="1"/>
</dbReference>
<name>A0A1J5RAG2_9ZZZZ</name>
<keyword evidence="1" id="KW-0472">Membrane</keyword>
<feature type="transmembrane region" description="Helical" evidence="1">
    <location>
        <begin position="12"/>
        <end position="32"/>
    </location>
</feature>
<keyword evidence="3" id="KW-0378">Hydrolase</keyword>
<evidence type="ECO:0000259" key="2">
    <source>
        <dbReference type="PROSITE" id="PS51832"/>
    </source>
</evidence>
<feature type="domain" description="HD-GYP" evidence="2">
    <location>
        <begin position="204"/>
        <end position="399"/>
    </location>
</feature>
<dbReference type="EMBL" id="MLJW01000216">
    <property type="protein sequence ID" value="OIQ93054.1"/>
    <property type="molecule type" value="Genomic_DNA"/>
</dbReference>
<dbReference type="Pfam" id="PF13487">
    <property type="entry name" value="HD_5"/>
    <property type="match status" value="1"/>
</dbReference>
<dbReference type="AlphaFoldDB" id="A0A1J5RAG2"/>
<dbReference type="Gene3D" id="1.10.3210.10">
    <property type="entry name" value="Hypothetical protein af1432"/>
    <property type="match status" value="1"/>
</dbReference>
<comment type="caution">
    <text evidence="3">The sequence shown here is derived from an EMBL/GenBank/DDBJ whole genome shotgun (WGS) entry which is preliminary data.</text>
</comment>